<dbReference type="Proteomes" id="UP001157125">
    <property type="component" value="Unassembled WGS sequence"/>
</dbReference>
<feature type="compositionally biased region" description="Pro residues" evidence="1">
    <location>
        <begin position="149"/>
        <end position="159"/>
    </location>
</feature>
<protein>
    <submittedName>
        <fullName evidence="2">Uncharacterized protein</fullName>
    </submittedName>
</protein>
<organism evidence="2 3">
    <name type="scientific">Demequina litorisediminis</name>
    <dbReference type="NCBI Taxonomy" id="1849022"/>
    <lineage>
        <taxon>Bacteria</taxon>
        <taxon>Bacillati</taxon>
        <taxon>Actinomycetota</taxon>
        <taxon>Actinomycetes</taxon>
        <taxon>Micrococcales</taxon>
        <taxon>Demequinaceae</taxon>
        <taxon>Demequina</taxon>
    </lineage>
</organism>
<comment type="caution">
    <text evidence="2">The sequence shown here is derived from an EMBL/GenBank/DDBJ whole genome shotgun (WGS) entry which is preliminary data.</text>
</comment>
<evidence type="ECO:0000313" key="3">
    <source>
        <dbReference type="Proteomes" id="UP001157125"/>
    </source>
</evidence>
<dbReference type="EMBL" id="BSUN01000001">
    <property type="protein sequence ID" value="GMA35815.1"/>
    <property type="molecule type" value="Genomic_DNA"/>
</dbReference>
<evidence type="ECO:0000256" key="1">
    <source>
        <dbReference type="SAM" id="MobiDB-lite"/>
    </source>
</evidence>
<evidence type="ECO:0000313" key="2">
    <source>
        <dbReference type="EMBL" id="GMA35815.1"/>
    </source>
</evidence>
<gene>
    <name evidence="2" type="ORF">GCM10025876_20190</name>
</gene>
<feature type="region of interest" description="Disordered" evidence="1">
    <location>
        <begin position="123"/>
        <end position="174"/>
    </location>
</feature>
<keyword evidence="3" id="KW-1185">Reference proteome</keyword>
<accession>A0ABQ6IDD1</accession>
<name>A0ABQ6IDD1_9MICO</name>
<sequence length="174" mass="17933">MELMAGVYTDNQPDFTWLLPGETKTFTQSWYPIPGIGPAHQATPDAAVNVTEDGSLVASFAVTAPQAGARARILAHGEVIAEAVVDLAPGEVASISAAAARADAAVELTDAAGSLLVRWEPAKVDDEEPWVASEPPSADATESVDEPVPHGPAPGPVPSPHTLSRDVLGARARA</sequence>
<proteinExistence type="predicted"/>
<reference evidence="3" key="1">
    <citation type="journal article" date="2019" name="Int. J. Syst. Evol. Microbiol.">
        <title>The Global Catalogue of Microorganisms (GCM) 10K type strain sequencing project: providing services to taxonomists for standard genome sequencing and annotation.</title>
        <authorList>
            <consortium name="The Broad Institute Genomics Platform"/>
            <consortium name="The Broad Institute Genome Sequencing Center for Infectious Disease"/>
            <person name="Wu L."/>
            <person name="Ma J."/>
        </authorList>
    </citation>
    <scope>NUCLEOTIDE SEQUENCE [LARGE SCALE GENOMIC DNA]</scope>
    <source>
        <strain evidence="3">NBRC 112299</strain>
    </source>
</reference>